<evidence type="ECO:0000256" key="1">
    <source>
        <dbReference type="ARBA" id="ARBA00001971"/>
    </source>
</evidence>
<keyword evidence="11 14" id="KW-0503">Monooxygenase</keyword>
<dbReference type="PROSITE" id="PS00086">
    <property type="entry name" value="CYTOCHROME_P450"/>
    <property type="match status" value="1"/>
</dbReference>
<evidence type="ECO:0000256" key="2">
    <source>
        <dbReference type="ARBA" id="ARBA00004174"/>
    </source>
</evidence>
<keyword evidence="12" id="KW-0472">Membrane</keyword>
<dbReference type="GO" id="GO:0004497">
    <property type="term" value="F:monooxygenase activity"/>
    <property type="evidence" value="ECO:0007669"/>
    <property type="project" value="UniProtKB-KW"/>
</dbReference>
<sequence>MDFSICVLIIVFLTYLYWTRHFNYFKSRQIAYIKPTPFFGNIKGVMTFKKNLGVVLKDIYDQLEGPLVGFFLMDKPAMILKDLEVIKLIWVTEFNNFSDRTLAQRKGDLGSDLLPLMRNPDWRAHRKLLTPGYSTGRIKNMYNIVIDSGVELVRYIKRVTETGTNLIDMRHVAALYGAEVVTSTAFGLKGECFRDENSGFKKAGERIFDFNDPKRSLEVTSYLMFHPLVHIFRMKFVEAKSEKFLKDEFLKIVDYRRKNNISEPDFVDILMNLRKNNKSDEVIMDDEKMVAMAITFFIAGFETTSATMSFALYELAKHPELQQRVREEATSVFDKYQAIPFEIITSGMEYTEQVMKETLRKYPPAPHLSRRCNRDYMLPGTNILIEKGMAVYLPVYAIHMDPSNYSNPTEFNPDRFSKENLKQIKPCSWLPFSVGPRNCLGERFAIINFKSAIANILYNYEVELGEDGLYEMDFHPRSFTTAPKGMKLPLKFKRIHREHTKYPE</sequence>
<reference evidence="15" key="1">
    <citation type="submission" date="2022-01" db="EMBL/GenBank/DDBJ databases">
        <authorList>
            <person name="King R."/>
        </authorList>
    </citation>
    <scope>NUCLEOTIDE SEQUENCE</scope>
</reference>
<dbReference type="GO" id="GO:0016705">
    <property type="term" value="F:oxidoreductase activity, acting on paired donors, with incorporation or reduction of molecular oxygen"/>
    <property type="evidence" value="ECO:0007669"/>
    <property type="project" value="InterPro"/>
</dbReference>
<keyword evidence="9 14" id="KW-0560">Oxidoreductase</keyword>
<dbReference type="EMBL" id="OU896709">
    <property type="protein sequence ID" value="CAG9819968.1"/>
    <property type="molecule type" value="Genomic_DNA"/>
</dbReference>
<dbReference type="Proteomes" id="UP001153737">
    <property type="component" value="Chromosome 3"/>
</dbReference>
<evidence type="ECO:0000256" key="11">
    <source>
        <dbReference type="ARBA" id="ARBA00023033"/>
    </source>
</evidence>
<dbReference type="AlphaFoldDB" id="A0A9N9SHE0"/>
<dbReference type="InterPro" id="IPR036396">
    <property type="entry name" value="Cyt_P450_sf"/>
</dbReference>
<evidence type="ECO:0000256" key="9">
    <source>
        <dbReference type="ARBA" id="ARBA00023002"/>
    </source>
</evidence>
<dbReference type="GO" id="GO:0005789">
    <property type="term" value="C:endoplasmic reticulum membrane"/>
    <property type="evidence" value="ECO:0007669"/>
    <property type="project" value="UniProtKB-SubCell"/>
</dbReference>
<keyword evidence="5 13" id="KW-0349">Heme</keyword>
<evidence type="ECO:0000256" key="14">
    <source>
        <dbReference type="RuleBase" id="RU000461"/>
    </source>
</evidence>
<keyword evidence="6 13" id="KW-0479">Metal-binding</keyword>
<proteinExistence type="inferred from homology"/>
<feature type="binding site" description="axial binding residue" evidence="13">
    <location>
        <position position="439"/>
    </location>
    <ligand>
        <name>heme</name>
        <dbReference type="ChEBI" id="CHEBI:30413"/>
    </ligand>
    <ligandPart>
        <name>Fe</name>
        <dbReference type="ChEBI" id="CHEBI:18248"/>
    </ligandPart>
</feature>
<evidence type="ECO:0000256" key="7">
    <source>
        <dbReference type="ARBA" id="ARBA00022824"/>
    </source>
</evidence>
<evidence type="ECO:0000256" key="12">
    <source>
        <dbReference type="ARBA" id="ARBA00023136"/>
    </source>
</evidence>
<dbReference type="PANTHER" id="PTHR24292">
    <property type="entry name" value="CYTOCHROME P450"/>
    <property type="match status" value="1"/>
</dbReference>
<keyword evidence="16" id="KW-1185">Reference proteome</keyword>
<evidence type="ECO:0000256" key="10">
    <source>
        <dbReference type="ARBA" id="ARBA00023004"/>
    </source>
</evidence>
<accession>A0A9N9SHE0</accession>
<evidence type="ECO:0000256" key="3">
    <source>
        <dbReference type="ARBA" id="ARBA00004406"/>
    </source>
</evidence>
<dbReference type="InterPro" id="IPR001128">
    <property type="entry name" value="Cyt_P450"/>
</dbReference>
<dbReference type="GO" id="GO:0005506">
    <property type="term" value="F:iron ion binding"/>
    <property type="evidence" value="ECO:0007669"/>
    <property type="project" value="InterPro"/>
</dbReference>
<evidence type="ECO:0000313" key="16">
    <source>
        <dbReference type="Proteomes" id="UP001153737"/>
    </source>
</evidence>
<dbReference type="Gene3D" id="1.10.630.10">
    <property type="entry name" value="Cytochrome P450"/>
    <property type="match status" value="1"/>
</dbReference>
<name>A0A9N9SHE0_PHACE</name>
<gene>
    <name evidence="15" type="ORF">PHAECO_LOCUS7590</name>
</gene>
<evidence type="ECO:0000256" key="5">
    <source>
        <dbReference type="ARBA" id="ARBA00022617"/>
    </source>
</evidence>
<dbReference type="SUPFAM" id="SSF48264">
    <property type="entry name" value="Cytochrome P450"/>
    <property type="match status" value="1"/>
</dbReference>
<evidence type="ECO:0008006" key="17">
    <source>
        <dbReference type="Google" id="ProtNLM"/>
    </source>
</evidence>
<dbReference type="Pfam" id="PF00067">
    <property type="entry name" value="p450"/>
    <property type="match status" value="1"/>
</dbReference>
<dbReference type="PANTHER" id="PTHR24292:SF45">
    <property type="entry name" value="CYTOCHROME P450 6G1-RELATED"/>
    <property type="match status" value="1"/>
</dbReference>
<dbReference type="OrthoDB" id="2789670at2759"/>
<organism evidence="15 16">
    <name type="scientific">Phaedon cochleariae</name>
    <name type="common">Mustard beetle</name>
    <dbReference type="NCBI Taxonomy" id="80249"/>
    <lineage>
        <taxon>Eukaryota</taxon>
        <taxon>Metazoa</taxon>
        <taxon>Ecdysozoa</taxon>
        <taxon>Arthropoda</taxon>
        <taxon>Hexapoda</taxon>
        <taxon>Insecta</taxon>
        <taxon>Pterygota</taxon>
        <taxon>Neoptera</taxon>
        <taxon>Endopterygota</taxon>
        <taxon>Coleoptera</taxon>
        <taxon>Polyphaga</taxon>
        <taxon>Cucujiformia</taxon>
        <taxon>Chrysomeloidea</taxon>
        <taxon>Chrysomelidae</taxon>
        <taxon>Chrysomelinae</taxon>
        <taxon>Chrysomelini</taxon>
        <taxon>Phaedon</taxon>
    </lineage>
</organism>
<keyword evidence="10 13" id="KW-0408">Iron</keyword>
<protein>
    <recommendedName>
        <fullName evidence="17">Cytochrome P450</fullName>
    </recommendedName>
</protein>
<dbReference type="InterPro" id="IPR002401">
    <property type="entry name" value="Cyt_P450_E_grp-I"/>
</dbReference>
<keyword evidence="7" id="KW-0256">Endoplasmic reticulum</keyword>
<dbReference type="GO" id="GO:0020037">
    <property type="term" value="F:heme binding"/>
    <property type="evidence" value="ECO:0007669"/>
    <property type="project" value="InterPro"/>
</dbReference>
<evidence type="ECO:0000256" key="13">
    <source>
        <dbReference type="PIRSR" id="PIRSR602401-1"/>
    </source>
</evidence>
<evidence type="ECO:0000313" key="15">
    <source>
        <dbReference type="EMBL" id="CAG9819968.1"/>
    </source>
</evidence>
<evidence type="ECO:0000256" key="6">
    <source>
        <dbReference type="ARBA" id="ARBA00022723"/>
    </source>
</evidence>
<dbReference type="PRINTS" id="PR00385">
    <property type="entry name" value="P450"/>
</dbReference>
<dbReference type="FunFam" id="1.10.630.10:FF:000042">
    <property type="entry name" value="Cytochrome P450"/>
    <property type="match status" value="1"/>
</dbReference>
<dbReference type="InterPro" id="IPR050476">
    <property type="entry name" value="Insect_CytP450_Detox"/>
</dbReference>
<evidence type="ECO:0000256" key="8">
    <source>
        <dbReference type="ARBA" id="ARBA00022848"/>
    </source>
</evidence>
<dbReference type="CDD" id="cd11056">
    <property type="entry name" value="CYP6-like"/>
    <property type="match status" value="1"/>
</dbReference>
<comment type="cofactor">
    <cofactor evidence="1 13">
        <name>heme</name>
        <dbReference type="ChEBI" id="CHEBI:30413"/>
    </cofactor>
</comment>
<comment type="similarity">
    <text evidence="4 14">Belongs to the cytochrome P450 family.</text>
</comment>
<evidence type="ECO:0000256" key="4">
    <source>
        <dbReference type="ARBA" id="ARBA00010617"/>
    </source>
</evidence>
<dbReference type="PRINTS" id="PR00463">
    <property type="entry name" value="EP450I"/>
</dbReference>
<dbReference type="InterPro" id="IPR017972">
    <property type="entry name" value="Cyt_P450_CS"/>
</dbReference>
<keyword evidence="8" id="KW-0492">Microsome</keyword>
<comment type="subcellular location">
    <subcellularLocation>
        <location evidence="3">Endoplasmic reticulum membrane</location>
        <topology evidence="3">Peripheral membrane protein</topology>
    </subcellularLocation>
    <subcellularLocation>
        <location evidence="2">Microsome membrane</location>
        <topology evidence="2">Peripheral membrane protein</topology>
    </subcellularLocation>
</comment>
<reference evidence="15" key="2">
    <citation type="submission" date="2022-10" db="EMBL/GenBank/DDBJ databases">
        <authorList>
            <consortium name="ENA_rothamsted_submissions"/>
            <consortium name="culmorum"/>
            <person name="King R."/>
        </authorList>
    </citation>
    <scope>NUCLEOTIDE SEQUENCE</scope>
</reference>